<feature type="region of interest" description="Disordered" evidence="3">
    <location>
        <begin position="32"/>
        <end position="114"/>
    </location>
</feature>
<feature type="non-terminal residue" evidence="6">
    <location>
        <position position="525"/>
    </location>
</feature>
<evidence type="ECO:0000313" key="6">
    <source>
        <dbReference type="EMBL" id="MEW3466460.1"/>
    </source>
</evidence>
<accession>A0ABV3MDF1</accession>
<dbReference type="SUPFAM" id="SSF52058">
    <property type="entry name" value="L domain-like"/>
    <property type="match status" value="1"/>
</dbReference>
<keyword evidence="2" id="KW-0677">Repeat</keyword>
<feature type="compositionally biased region" description="Polar residues" evidence="3">
    <location>
        <begin position="33"/>
        <end position="50"/>
    </location>
</feature>
<dbReference type="InterPro" id="IPR032675">
    <property type="entry name" value="LRR_dom_sf"/>
</dbReference>
<dbReference type="Proteomes" id="UP001554047">
    <property type="component" value="Unassembled WGS sequence"/>
</dbReference>
<dbReference type="Pfam" id="PF22122">
    <property type="entry name" value="InlK_D2"/>
    <property type="match status" value="1"/>
</dbReference>
<feature type="domain" description="MucBP" evidence="4">
    <location>
        <begin position="435"/>
        <end position="501"/>
    </location>
</feature>
<evidence type="ECO:0000256" key="1">
    <source>
        <dbReference type="ARBA" id="ARBA00022614"/>
    </source>
</evidence>
<feature type="domain" description="MucBP" evidence="4">
    <location>
        <begin position="507"/>
        <end position="524"/>
    </location>
</feature>
<feature type="domain" description="Internalin K" evidence="5">
    <location>
        <begin position="316"/>
        <end position="427"/>
    </location>
</feature>
<sequence length="525" mass="57217">MKKKIFSYISLASLIVPSFFVPIVNVRSDEQQESVAQATNEESENMSNSITTLDSSTTQSESSDTSTEDNNESTEETTTQSSSNNAKYSGEDQGNSQVENETTSQSSANPSEVAVNNDQEDFAAWLPDPALQSVVAKSLGIDVSEITKEQMSKLQTLYIYAADSAIADLTGLEYATNLSSFYMSGQNQVTDFSVLTSLNNLVYVYLMGANVTDDNVPNFGANLTRLNLSSANVTDAVFSKIVNMKGLESLSFESNMNITTIAPLVALPNLTELRIQFCGVTDFTVINEFPKLSNLAAYGQNTGRNDAITSLSAKELNYDPDNQSFFVPFSIMPNRLTNFDGYQPPFTKSNSTSQTYFDLNGVQVPSSRLSITEDGITVSGVTQSEFESIETMEYNARLNNPAGSYAQPDGYSFYAISSGTYLHQFSINHQEAAADVTVSYIDTEGNELKPSQKISGNIGESFDATTPEYKLEIDGYTIKEVQGNPTGTFSDTAQEVVYVYERSDAAPVTVKYQDSEGNQLADPTV</sequence>
<evidence type="ECO:0000259" key="4">
    <source>
        <dbReference type="Pfam" id="PF06458"/>
    </source>
</evidence>
<organism evidence="6 7">
    <name type="scientific">Enterococcus entomosocium</name>
    <dbReference type="NCBI Taxonomy" id="3034352"/>
    <lineage>
        <taxon>Bacteria</taxon>
        <taxon>Bacillati</taxon>
        <taxon>Bacillota</taxon>
        <taxon>Bacilli</taxon>
        <taxon>Lactobacillales</taxon>
        <taxon>Enterococcaceae</taxon>
        <taxon>Enterococcus</taxon>
    </lineage>
</organism>
<feature type="compositionally biased region" description="Low complexity" evidence="3">
    <location>
        <begin position="51"/>
        <end position="65"/>
    </location>
</feature>
<dbReference type="RefSeq" id="WP_366951308.1">
    <property type="nucleotide sequence ID" value="NZ_JBFDTB010000015.1"/>
</dbReference>
<evidence type="ECO:0000259" key="5">
    <source>
        <dbReference type="Pfam" id="PF22122"/>
    </source>
</evidence>
<dbReference type="Pfam" id="PF06458">
    <property type="entry name" value="MucBP"/>
    <property type="match status" value="2"/>
</dbReference>
<evidence type="ECO:0000313" key="7">
    <source>
        <dbReference type="Proteomes" id="UP001554047"/>
    </source>
</evidence>
<dbReference type="InterPro" id="IPR009459">
    <property type="entry name" value="MucBP_dom"/>
</dbReference>
<gene>
    <name evidence="6" type="ORF">AB1I55_10185</name>
</gene>
<evidence type="ECO:0000256" key="2">
    <source>
        <dbReference type="ARBA" id="ARBA00022737"/>
    </source>
</evidence>
<dbReference type="InterPro" id="IPR050836">
    <property type="entry name" value="SDS22/Internalin_LRR"/>
</dbReference>
<dbReference type="PANTHER" id="PTHR46652:SF3">
    <property type="entry name" value="LEUCINE-RICH REPEAT-CONTAINING PROTEIN 9"/>
    <property type="match status" value="1"/>
</dbReference>
<dbReference type="InterPro" id="IPR054360">
    <property type="entry name" value="InlK_D2"/>
</dbReference>
<dbReference type="Gene3D" id="3.80.10.10">
    <property type="entry name" value="Ribonuclease Inhibitor"/>
    <property type="match status" value="1"/>
</dbReference>
<proteinExistence type="predicted"/>
<keyword evidence="1" id="KW-0433">Leucine-rich repeat</keyword>
<feature type="compositionally biased region" description="Low complexity" evidence="3">
    <location>
        <begin position="76"/>
        <end position="85"/>
    </location>
</feature>
<feature type="compositionally biased region" description="Polar residues" evidence="3">
    <location>
        <begin position="92"/>
        <end position="114"/>
    </location>
</feature>
<dbReference type="PANTHER" id="PTHR46652">
    <property type="entry name" value="LEUCINE-RICH REPEAT AND IQ DOMAIN-CONTAINING PROTEIN 1-RELATED"/>
    <property type="match status" value="1"/>
</dbReference>
<protein>
    <submittedName>
        <fullName evidence="6">MucBP domain-containing protein</fullName>
    </submittedName>
</protein>
<name>A0ABV3MDF1_9ENTE</name>
<reference evidence="6 7" key="1">
    <citation type="submission" date="2024-05" db="EMBL/GenBank/DDBJ databases">
        <title>Human gut microbiome strain richness.</title>
        <authorList>
            <person name="Chen-Liaw A."/>
        </authorList>
    </citation>
    <scope>NUCLEOTIDE SEQUENCE [LARGE SCALE GENOMIC DNA]</scope>
    <source>
        <strain evidence="6 7">J1100102st1_G3_J1100102_180507</strain>
    </source>
</reference>
<evidence type="ECO:0000256" key="3">
    <source>
        <dbReference type="SAM" id="MobiDB-lite"/>
    </source>
</evidence>
<dbReference type="EMBL" id="JBFDTB010000015">
    <property type="protein sequence ID" value="MEW3466460.1"/>
    <property type="molecule type" value="Genomic_DNA"/>
</dbReference>
<keyword evidence="7" id="KW-1185">Reference proteome</keyword>
<dbReference type="Gene3D" id="3.10.20.320">
    <property type="entry name" value="Putative peptidoglycan bound protein (lpxtg motif)"/>
    <property type="match status" value="1"/>
</dbReference>
<comment type="caution">
    <text evidence="6">The sequence shown here is derived from an EMBL/GenBank/DDBJ whole genome shotgun (WGS) entry which is preliminary data.</text>
</comment>
<dbReference type="Gene3D" id="2.60.40.3890">
    <property type="match status" value="1"/>
</dbReference>
<feature type="compositionally biased region" description="Acidic residues" evidence="3">
    <location>
        <begin position="66"/>
        <end position="75"/>
    </location>
</feature>